<dbReference type="Proteomes" id="UP000549394">
    <property type="component" value="Unassembled WGS sequence"/>
</dbReference>
<dbReference type="InterPro" id="IPR019410">
    <property type="entry name" value="Methyltransf_16"/>
</dbReference>
<name>A0A7I8W4K4_9ANNE</name>
<sequence length="205" mass="23636">MFGNEYVTLRESTSLVSKGTTGLRTWPAALYFAEFLLTEEMRNVVNDKQILELGSGIGFLGIFLQKINSKINFTFTDCNEEVLDNIKENFKLNFSETPCRANKLDWEALDKCDNLTTDIVLATDVVYDLRIIKPLINILNILLKFNENCQIFIASTIRNEDTSELFKKTLDESELLFQLLSPANCDEIFLYDRTAKFEILKIYKK</sequence>
<protein>
    <submittedName>
        <fullName evidence="1">DgyrCDS11504</fullName>
    </submittedName>
</protein>
<keyword evidence="2" id="KW-1185">Reference proteome</keyword>
<dbReference type="InterPro" id="IPR029063">
    <property type="entry name" value="SAM-dependent_MTases_sf"/>
</dbReference>
<dbReference type="OrthoDB" id="194386at2759"/>
<dbReference type="AlphaFoldDB" id="A0A7I8W4K4"/>
<reference evidence="1 2" key="1">
    <citation type="submission" date="2020-08" db="EMBL/GenBank/DDBJ databases">
        <authorList>
            <person name="Hejnol A."/>
        </authorList>
    </citation>
    <scope>NUCLEOTIDE SEQUENCE [LARGE SCALE GENOMIC DNA]</scope>
</reference>
<dbReference type="PANTHER" id="PTHR14614">
    <property type="entry name" value="HEPATOCELLULAR CARCINOMA-ASSOCIATED ANTIGEN"/>
    <property type="match status" value="1"/>
</dbReference>
<dbReference type="Pfam" id="PF10294">
    <property type="entry name" value="Methyltransf_16"/>
    <property type="match status" value="1"/>
</dbReference>
<gene>
    <name evidence="1" type="ORF">DGYR_LOCUS10845</name>
</gene>
<comment type="caution">
    <text evidence="1">The sequence shown here is derived from an EMBL/GenBank/DDBJ whole genome shotgun (WGS) entry which is preliminary data.</text>
</comment>
<dbReference type="SUPFAM" id="SSF53335">
    <property type="entry name" value="S-adenosyl-L-methionine-dependent methyltransferases"/>
    <property type="match status" value="1"/>
</dbReference>
<accession>A0A7I8W4K4</accession>
<dbReference type="EMBL" id="CAJFCJ010000019">
    <property type="protein sequence ID" value="CAD5123130.1"/>
    <property type="molecule type" value="Genomic_DNA"/>
</dbReference>
<organism evidence="1 2">
    <name type="scientific">Dimorphilus gyrociliatus</name>
    <dbReference type="NCBI Taxonomy" id="2664684"/>
    <lineage>
        <taxon>Eukaryota</taxon>
        <taxon>Metazoa</taxon>
        <taxon>Spiralia</taxon>
        <taxon>Lophotrochozoa</taxon>
        <taxon>Annelida</taxon>
        <taxon>Polychaeta</taxon>
        <taxon>Polychaeta incertae sedis</taxon>
        <taxon>Dinophilidae</taxon>
        <taxon>Dimorphilus</taxon>
    </lineage>
</organism>
<dbReference type="PANTHER" id="PTHR14614:SF130">
    <property type="entry name" value="PROTEIN-LYSINE N-METHYLTRANSFERASE EEF2KMT"/>
    <property type="match status" value="1"/>
</dbReference>
<evidence type="ECO:0000313" key="2">
    <source>
        <dbReference type="Proteomes" id="UP000549394"/>
    </source>
</evidence>
<evidence type="ECO:0000313" key="1">
    <source>
        <dbReference type="EMBL" id="CAD5123130.1"/>
    </source>
</evidence>
<proteinExistence type="predicted"/>
<dbReference type="GO" id="GO:0032991">
    <property type="term" value="C:protein-containing complex"/>
    <property type="evidence" value="ECO:0007669"/>
    <property type="project" value="TreeGrafter"/>
</dbReference>
<dbReference type="Gene3D" id="3.40.50.150">
    <property type="entry name" value="Vaccinia Virus protein VP39"/>
    <property type="match status" value="1"/>
</dbReference>